<keyword evidence="7" id="KW-0067">ATP-binding</keyword>
<dbReference type="EC" id="2.7.13.3" evidence="2"/>
<dbReference type="GO" id="GO:0046983">
    <property type="term" value="F:protein dimerization activity"/>
    <property type="evidence" value="ECO:0007669"/>
    <property type="project" value="InterPro"/>
</dbReference>
<feature type="transmembrane region" description="Helical" evidence="9">
    <location>
        <begin position="12"/>
        <end position="35"/>
    </location>
</feature>
<dbReference type="AlphaFoldDB" id="A0AB38XVM8"/>
<evidence type="ECO:0000313" key="11">
    <source>
        <dbReference type="EMBL" id="WET44091.1"/>
    </source>
</evidence>
<comment type="catalytic activity">
    <reaction evidence="1">
        <text>ATP + protein L-histidine = ADP + protein N-phospho-L-histidine.</text>
        <dbReference type="EC" id="2.7.13.3"/>
    </reaction>
</comment>
<evidence type="ECO:0000256" key="7">
    <source>
        <dbReference type="ARBA" id="ARBA00022840"/>
    </source>
</evidence>
<dbReference type="GO" id="GO:0016020">
    <property type="term" value="C:membrane"/>
    <property type="evidence" value="ECO:0007669"/>
    <property type="project" value="InterPro"/>
</dbReference>
<evidence type="ECO:0000313" key="12">
    <source>
        <dbReference type="Proteomes" id="UP001220238"/>
    </source>
</evidence>
<feature type="transmembrane region" description="Helical" evidence="9">
    <location>
        <begin position="47"/>
        <end position="80"/>
    </location>
</feature>
<keyword evidence="9" id="KW-0812">Transmembrane</keyword>
<keyword evidence="9" id="KW-0472">Membrane</keyword>
<keyword evidence="5" id="KW-0547">Nucleotide-binding</keyword>
<protein>
    <recommendedName>
        <fullName evidence="2">histidine kinase</fullName>
        <ecNumber evidence="2">2.7.13.3</ecNumber>
    </recommendedName>
</protein>
<evidence type="ECO:0000256" key="5">
    <source>
        <dbReference type="ARBA" id="ARBA00022741"/>
    </source>
</evidence>
<dbReference type="GO" id="GO:0000155">
    <property type="term" value="F:phosphorelay sensor kinase activity"/>
    <property type="evidence" value="ECO:0007669"/>
    <property type="project" value="InterPro"/>
</dbReference>
<evidence type="ECO:0000256" key="6">
    <source>
        <dbReference type="ARBA" id="ARBA00022777"/>
    </source>
</evidence>
<dbReference type="Gene3D" id="1.20.5.1930">
    <property type="match status" value="1"/>
</dbReference>
<feature type="domain" description="Signal transduction histidine kinase subgroup 3 dimerisation and phosphoacceptor" evidence="10">
    <location>
        <begin position="174"/>
        <end position="239"/>
    </location>
</feature>
<dbReference type="InterPro" id="IPR036890">
    <property type="entry name" value="HATPase_C_sf"/>
</dbReference>
<name>A0AB38XVM8_CORAY</name>
<proteinExistence type="predicted"/>
<evidence type="ECO:0000256" key="3">
    <source>
        <dbReference type="ARBA" id="ARBA00022553"/>
    </source>
</evidence>
<evidence type="ECO:0000256" key="9">
    <source>
        <dbReference type="SAM" id="Phobius"/>
    </source>
</evidence>
<dbReference type="PANTHER" id="PTHR24421:SF10">
    <property type="entry name" value="NITRATE_NITRITE SENSOR PROTEIN NARQ"/>
    <property type="match status" value="1"/>
</dbReference>
<evidence type="ECO:0000256" key="8">
    <source>
        <dbReference type="ARBA" id="ARBA00023012"/>
    </source>
</evidence>
<dbReference type="RefSeq" id="WP_276257247.1">
    <property type="nucleotide sequence ID" value="NZ_CP120206.1"/>
</dbReference>
<dbReference type="Proteomes" id="UP001220238">
    <property type="component" value="Chromosome"/>
</dbReference>
<evidence type="ECO:0000256" key="4">
    <source>
        <dbReference type="ARBA" id="ARBA00022679"/>
    </source>
</evidence>
<dbReference type="InterPro" id="IPR011712">
    <property type="entry name" value="Sig_transdc_His_kin_sub3_dim/P"/>
</dbReference>
<keyword evidence="4" id="KW-0808">Transferase</keyword>
<dbReference type="GO" id="GO:0005524">
    <property type="term" value="F:ATP binding"/>
    <property type="evidence" value="ECO:0007669"/>
    <property type="project" value="UniProtKB-KW"/>
</dbReference>
<keyword evidence="8" id="KW-0902">Two-component regulatory system</keyword>
<gene>
    <name evidence="11" type="ORF">P2W56_01120</name>
</gene>
<dbReference type="EMBL" id="CP120206">
    <property type="protein sequence ID" value="WET44091.1"/>
    <property type="molecule type" value="Genomic_DNA"/>
</dbReference>
<evidence type="ECO:0000256" key="2">
    <source>
        <dbReference type="ARBA" id="ARBA00012438"/>
    </source>
</evidence>
<sequence length="387" mass="42956">MIKKSLSQIRDFLRTPGSVEMVIALILTALDALIFRESNSDLLLPTIIGGLQVILVAVATYLPLFAMVVVPANFLALTFLPTEQAPMQIFCALLIVEVMRANNNKMPARITALLLLVISNYDVNTSTFARDHVATFVTTLLFVIAYAIGMMRSRYKEQRRQATIESNRALEEQRLELATVLHDSTAKSFTRVTMLAQALAIEREGTDEKLEESLEDIAETSREGLLQLRQLLSLLKSADEESSLTSAIGQDERVPSMNRVLQQAKDELQEAGFNVSLATRIETEPSLTQISEVISPALSEFCTNIQKYGEPQTNVHILALGNEEDGFTLDISNQISKALPNFLPRAMLSSGLGLSSLHRRVRPWDGSITSEREGNVWNTKLHMPPTN</sequence>
<keyword evidence="9" id="KW-1133">Transmembrane helix</keyword>
<dbReference type="Gene3D" id="3.30.565.10">
    <property type="entry name" value="Histidine kinase-like ATPase, C-terminal domain"/>
    <property type="match status" value="1"/>
</dbReference>
<keyword evidence="6 11" id="KW-0418">Kinase</keyword>
<dbReference type="Pfam" id="PF07730">
    <property type="entry name" value="HisKA_3"/>
    <property type="match status" value="1"/>
</dbReference>
<feature type="transmembrane region" description="Helical" evidence="9">
    <location>
        <begin position="133"/>
        <end position="151"/>
    </location>
</feature>
<accession>A0AB38XVM8</accession>
<evidence type="ECO:0000256" key="1">
    <source>
        <dbReference type="ARBA" id="ARBA00000085"/>
    </source>
</evidence>
<keyword evidence="3" id="KW-0597">Phosphoprotein</keyword>
<organism evidence="11 12">
    <name type="scientific">Corynebacterium amycolatum</name>
    <dbReference type="NCBI Taxonomy" id="43765"/>
    <lineage>
        <taxon>Bacteria</taxon>
        <taxon>Bacillati</taxon>
        <taxon>Actinomycetota</taxon>
        <taxon>Actinomycetes</taxon>
        <taxon>Mycobacteriales</taxon>
        <taxon>Corynebacteriaceae</taxon>
        <taxon>Corynebacterium</taxon>
    </lineage>
</organism>
<dbReference type="InterPro" id="IPR050482">
    <property type="entry name" value="Sensor_HK_TwoCompSys"/>
</dbReference>
<dbReference type="PANTHER" id="PTHR24421">
    <property type="entry name" value="NITRATE/NITRITE SENSOR PROTEIN NARX-RELATED"/>
    <property type="match status" value="1"/>
</dbReference>
<evidence type="ECO:0000259" key="10">
    <source>
        <dbReference type="Pfam" id="PF07730"/>
    </source>
</evidence>
<reference evidence="11" key="1">
    <citation type="submission" date="2023-03" db="EMBL/GenBank/DDBJ databases">
        <title>Corynebacterium amycolatum SB-1.</title>
        <authorList>
            <person name="Jo H."/>
        </authorList>
    </citation>
    <scope>NUCLEOTIDE SEQUENCE</scope>
    <source>
        <strain evidence="11">SB-1</strain>
    </source>
</reference>
<dbReference type="SUPFAM" id="SSF55874">
    <property type="entry name" value="ATPase domain of HSP90 chaperone/DNA topoisomerase II/histidine kinase"/>
    <property type="match status" value="1"/>
</dbReference>